<dbReference type="EMBL" id="JAUIRO010000006">
    <property type="protein sequence ID" value="KAK0709077.1"/>
    <property type="molecule type" value="Genomic_DNA"/>
</dbReference>
<evidence type="ECO:0000256" key="1">
    <source>
        <dbReference type="SAM" id="SignalP"/>
    </source>
</evidence>
<feature type="non-terminal residue" evidence="2">
    <location>
        <position position="93"/>
    </location>
</feature>
<evidence type="ECO:0000313" key="3">
    <source>
        <dbReference type="Proteomes" id="UP001172101"/>
    </source>
</evidence>
<sequence>MLKCCWHLATLLTSSTLERMRASSCMGLVPRVVFTFCEPLGYPLSLRDGDEMLARLCHAQRVGRKPANAVAEHGDRRALPHTSAAAIIMRDEV</sequence>
<keyword evidence="1" id="KW-0732">Signal</keyword>
<name>A0AA40A4G2_9PEZI</name>
<dbReference type="RefSeq" id="XP_060292381.1">
    <property type="nucleotide sequence ID" value="XM_060442482.1"/>
</dbReference>
<dbReference type="Proteomes" id="UP001172101">
    <property type="component" value="Unassembled WGS sequence"/>
</dbReference>
<reference evidence="2" key="1">
    <citation type="submission" date="2023-06" db="EMBL/GenBank/DDBJ databases">
        <title>Genome-scale phylogeny and comparative genomics of the fungal order Sordariales.</title>
        <authorList>
            <consortium name="Lawrence Berkeley National Laboratory"/>
            <person name="Hensen N."/>
            <person name="Bonometti L."/>
            <person name="Westerberg I."/>
            <person name="Brannstrom I.O."/>
            <person name="Guillou S."/>
            <person name="Cros-Aarteil S."/>
            <person name="Calhoun S."/>
            <person name="Haridas S."/>
            <person name="Kuo A."/>
            <person name="Mondo S."/>
            <person name="Pangilinan J."/>
            <person name="Riley R."/>
            <person name="LaButti K."/>
            <person name="Andreopoulos B."/>
            <person name="Lipzen A."/>
            <person name="Chen C."/>
            <person name="Yanf M."/>
            <person name="Daum C."/>
            <person name="Ng V."/>
            <person name="Clum A."/>
            <person name="Steindorff A."/>
            <person name="Ohm R."/>
            <person name="Martin F."/>
            <person name="Silar P."/>
            <person name="Natvig D."/>
            <person name="Lalanne C."/>
            <person name="Gautier V."/>
            <person name="Ament-velasquez S.L."/>
            <person name="Kruys A."/>
            <person name="Hutchinson M.I."/>
            <person name="Powell A.J."/>
            <person name="Barry K."/>
            <person name="Miller A.N."/>
            <person name="Grigoriev I.V."/>
            <person name="Debuchy R."/>
            <person name="Gladieux P."/>
            <person name="Thoren M.H."/>
            <person name="Johannesson H."/>
        </authorList>
    </citation>
    <scope>NUCLEOTIDE SEQUENCE</scope>
    <source>
        <strain evidence="2">SMH2392-1A</strain>
    </source>
</reference>
<feature type="signal peptide" evidence="1">
    <location>
        <begin position="1"/>
        <end position="22"/>
    </location>
</feature>
<organism evidence="2 3">
    <name type="scientific">Lasiosphaeria miniovina</name>
    <dbReference type="NCBI Taxonomy" id="1954250"/>
    <lineage>
        <taxon>Eukaryota</taxon>
        <taxon>Fungi</taxon>
        <taxon>Dikarya</taxon>
        <taxon>Ascomycota</taxon>
        <taxon>Pezizomycotina</taxon>
        <taxon>Sordariomycetes</taxon>
        <taxon>Sordariomycetidae</taxon>
        <taxon>Sordariales</taxon>
        <taxon>Lasiosphaeriaceae</taxon>
        <taxon>Lasiosphaeria</taxon>
    </lineage>
</organism>
<dbReference type="AlphaFoldDB" id="A0AA40A4G2"/>
<keyword evidence="3" id="KW-1185">Reference proteome</keyword>
<comment type="caution">
    <text evidence="2">The sequence shown here is derived from an EMBL/GenBank/DDBJ whole genome shotgun (WGS) entry which is preliminary data.</text>
</comment>
<evidence type="ECO:0008006" key="4">
    <source>
        <dbReference type="Google" id="ProtNLM"/>
    </source>
</evidence>
<dbReference type="GeneID" id="85325752"/>
<evidence type="ECO:0000313" key="2">
    <source>
        <dbReference type="EMBL" id="KAK0709077.1"/>
    </source>
</evidence>
<proteinExistence type="predicted"/>
<protein>
    <recommendedName>
        <fullName evidence="4">Secreted protein</fullName>
    </recommendedName>
</protein>
<feature type="chain" id="PRO_5041466039" description="Secreted protein" evidence="1">
    <location>
        <begin position="23"/>
        <end position="93"/>
    </location>
</feature>
<gene>
    <name evidence="2" type="ORF">B0T26DRAFT_720367</name>
</gene>
<accession>A0AA40A4G2</accession>